<proteinExistence type="predicted"/>
<dbReference type="InterPro" id="IPR002611">
    <property type="entry name" value="IstB_ATP-bd"/>
</dbReference>
<feature type="domain" description="IstB-like ATP-binding" evidence="1">
    <location>
        <begin position="13"/>
        <end position="73"/>
    </location>
</feature>
<gene>
    <name evidence="2" type="ORF">ERS852526_01427</name>
</gene>
<dbReference type="RefSeq" id="WP_055056083.1">
    <property type="nucleotide sequence ID" value="NZ_CZAY01000009.1"/>
</dbReference>
<dbReference type="GeneID" id="96228723"/>
<organism evidence="2 3">
    <name type="scientific">Dorea longicatena</name>
    <dbReference type="NCBI Taxonomy" id="88431"/>
    <lineage>
        <taxon>Bacteria</taxon>
        <taxon>Bacillati</taxon>
        <taxon>Bacillota</taxon>
        <taxon>Clostridia</taxon>
        <taxon>Lachnospirales</taxon>
        <taxon>Lachnospiraceae</taxon>
        <taxon>Dorea</taxon>
    </lineage>
</organism>
<sequence>MLVYIEFITGTNTDCSKTYMIYAFDVEAYKHYCNTKYVCRSELLIDLEIARTAGSYIKILEKYVNLLILISDE</sequence>
<dbReference type="OrthoDB" id="9776217at2"/>
<dbReference type="Pfam" id="PF01695">
    <property type="entry name" value="IstB_IS21"/>
    <property type="match status" value="1"/>
</dbReference>
<dbReference type="AlphaFoldDB" id="A0A174P7N0"/>
<dbReference type="EMBL" id="CZAY01000009">
    <property type="protein sequence ID" value="CUP55906.1"/>
    <property type="molecule type" value="Genomic_DNA"/>
</dbReference>
<evidence type="ECO:0000313" key="3">
    <source>
        <dbReference type="Proteomes" id="UP000095485"/>
    </source>
</evidence>
<protein>
    <recommendedName>
        <fullName evidence="1">IstB-like ATP-binding domain-containing protein</fullName>
    </recommendedName>
</protein>
<dbReference type="GO" id="GO:0005524">
    <property type="term" value="F:ATP binding"/>
    <property type="evidence" value="ECO:0007669"/>
    <property type="project" value="InterPro"/>
</dbReference>
<evidence type="ECO:0000313" key="2">
    <source>
        <dbReference type="EMBL" id="CUP55906.1"/>
    </source>
</evidence>
<reference evidence="2 3" key="1">
    <citation type="submission" date="2015-09" db="EMBL/GenBank/DDBJ databases">
        <authorList>
            <consortium name="Pathogen Informatics"/>
        </authorList>
    </citation>
    <scope>NUCLEOTIDE SEQUENCE [LARGE SCALE GENOMIC DNA]</scope>
    <source>
        <strain evidence="2 3">2789STDY5834914</strain>
    </source>
</reference>
<evidence type="ECO:0000259" key="1">
    <source>
        <dbReference type="Pfam" id="PF01695"/>
    </source>
</evidence>
<name>A0A174P7N0_9FIRM</name>
<dbReference type="Proteomes" id="UP000095485">
    <property type="component" value="Unassembled WGS sequence"/>
</dbReference>
<accession>A0A174P7N0</accession>